<dbReference type="Proteomes" id="UP000616151">
    <property type="component" value="Unassembled WGS sequence"/>
</dbReference>
<protein>
    <submittedName>
        <fullName evidence="1">Molybdopterin molybdotransferase MoeA</fullName>
    </submittedName>
</protein>
<accession>A0ACC5R1H0</accession>
<organism evidence="1 2">
    <name type="scientific">Taklimakanibacter albus</name>
    <dbReference type="NCBI Taxonomy" id="2800327"/>
    <lineage>
        <taxon>Bacteria</taxon>
        <taxon>Pseudomonadati</taxon>
        <taxon>Pseudomonadota</taxon>
        <taxon>Alphaproteobacteria</taxon>
        <taxon>Hyphomicrobiales</taxon>
        <taxon>Aestuariivirgaceae</taxon>
        <taxon>Taklimakanibacter</taxon>
    </lineage>
</organism>
<proteinExistence type="predicted"/>
<keyword evidence="2" id="KW-1185">Reference proteome</keyword>
<name>A0ACC5R1H0_9HYPH</name>
<gene>
    <name evidence="1" type="ORF">JHL16_08935</name>
</gene>
<dbReference type="EMBL" id="JAENHL010000006">
    <property type="protein sequence ID" value="MBK1866474.1"/>
    <property type="molecule type" value="Genomic_DNA"/>
</dbReference>
<evidence type="ECO:0000313" key="2">
    <source>
        <dbReference type="Proteomes" id="UP000616151"/>
    </source>
</evidence>
<sequence>MALMPVAEAKDRILKDAKALPRENVPLHHCAGRVLAAGIKAKRDQPPFPASAMDGYAVRFADVQAVPARLKVIGTAPAGHGFGGTVKAGQAVRIFTGAPVPEGADTVVIQENTEAADGQVAVTVAAQRAGQHIRRKGLDFAKGEELLPRGTLLGAREIGLAAAMNWPDLPVTKRPKVAIFTTGDELVSPGTTPRPDQIVSSNSFALSAFVRRYGGEAVDLGIIPDNLKAISRAVRKASGAEILLTTGGASVGDHDLVQAALKAEGIALDFWKIALRPGKPLMFARNGTQRILGLPGNPVSALVCSRIFLKPLLSALLGLPPAEDVVKARLGSDLPANDQRQDYLRATVARGGDGSFEATPFKLQDSSMQRALTQAHGLIVRPPFAPAVRAGDLVDLLLLDF</sequence>
<comment type="caution">
    <text evidence="1">The sequence shown here is derived from an EMBL/GenBank/DDBJ whole genome shotgun (WGS) entry which is preliminary data.</text>
</comment>
<evidence type="ECO:0000313" key="1">
    <source>
        <dbReference type="EMBL" id="MBK1866474.1"/>
    </source>
</evidence>
<reference evidence="1" key="1">
    <citation type="submission" date="2021-01" db="EMBL/GenBank/DDBJ databases">
        <authorList>
            <person name="Sun Q."/>
        </authorList>
    </citation>
    <scope>NUCLEOTIDE SEQUENCE</scope>
    <source>
        <strain evidence="1">YIM B02566</strain>
    </source>
</reference>